<dbReference type="EMBL" id="LT635760">
    <property type="protein sequence ID" value="SGZ56338.1"/>
    <property type="molecule type" value="Genomic_DNA"/>
</dbReference>
<organism evidence="2 3">
    <name type="scientific">Sungouiella intermedia</name>
    <dbReference type="NCBI Taxonomy" id="45354"/>
    <lineage>
        <taxon>Eukaryota</taxon>
        <taxon>Fungi</taxon>
        <taxon>Dikarya</taxon>
        <taxon>Ascomycota</taxon>
        <taxon>Saccharomycotina</taxon>
        <taxon>Pichiomycetes</taxon>
        <taxon>Metschnikowiaceae</taxon>
        <taxon>Sungouiella</taxon>
    </lineage>
</organism>
<feature type="compositionally biased region" description="Polar residues" evidence="1">
    <location>
        <begin position="77"/>
        <end position="88"/>
    </location>
</feature>
<evidence type="ECO:0000256" key="1">
    <source>
        <dbReference type="SAM" id="MobiDB-lite"/>
    </source>
</evidence>
<reference evidence="2 3" key="1">
    <citation type="submission" date="2016-10" db="EMBL/GenBank/DDBJ databases">
        <authorList>
            <person name="de Groot N.N."/>
        </authorList>
    </citation>
    <scope>NUCLEOTIDE SEQUENCE [LARGE SCALE GENOMIC DNA]</scope>
    <source>
        <strain evidence="2 3">CBS 141442</strain>
    </source>
</reference>
<evidence type="ECO:0000313" key="3">
    <source>
        <dbReference type="Proteomes" id="UP000182334"/>
    </source>
</evidence>
<dbReference type="Gene3D" id="3.30.160.60">
    <property type="entry name" value="Classic Zinc Finger"/>
    <property type="match status" value="1"/>
</dbReference>
<protein>
    <submittedName>
        <fullName evidence="2">CIC11C00000005821</fullName>
    </submittedName>
</protein>
<accession>A0A1L0C0U9</accession>
<dbReference type="OrthoDB" id="4086633at2759"/>
<feature type="compositionally biased region" description="Polar residues" evidence="1">
    <location>
        <begin position="96"/>
        <end position="106"/>
    </location>
</feature>
<dbReference type="Proteomes" id="UP000182334">
    <property type="component" value="Chromosome V"/>
</dbReference>
<gene>
    <name evidence="2" type="ORF">SAMEA4029010_CIC11G00000005821</name>
</gene>
<sequence length="375" mass="42292">MLMELIPTYSGPHYADSSNCFHRELFMPTLPNLLLDSECFFDMHPNTNEAGLPGSHDNHPIQLRQDGFDYEDDNEHTSSNPQSVTGTLAGSHWPVQGTQSHSSSNDDALGISYDSPFKPFSTESISHSSYSAHLTHYYNALVVPDISHSVTYLPLNDVASLTSTFASPIHGSQHHFAPLMAHPDHGAVKKETYDEPVHLRYPGNLPSLPQSTPNAGPVELSTSYPGSTLGDVQRYPDMTTMVNSNAAIAAPMVETTFVDLKVCNVCGKRITRDMIRHMRTHQAHKRFNCMFPKDSCDHKSGQFNRRYDFKKHLLNKHFDFVNPSVKKVHNLRDKLNDWGYCPCGRQFLSSDWLENHILTDDETKKCPMMTEKTNR</sequence>
<dbReference type="STRING" id="45354.A0A1L0C0U9"/>
<name>A0A1L0C0U9_9ASCO</name>
<evidence type="ECO:0000313" key="2">
    <source>
        <dbReference type="EMBL" id="SGZ56338.1"/>
    </source>
</evidence>
<dbReference type="AlphaFoldDB" id="A0A1L0C0U9"/>
<keyword evidence="3" id="KW-1185">Reference proteome</keyword>
<feature type="region of interest" description="Disordered" evidence="1">
    <location>
        <begin position="50"/>
        <end position="107"/>
    </location>
</feature>
<proteinExistence type="predicted"/>